<proteinExistence type="predicted"/>
<name>A0A1I6CXX7_9FIRM</name>
<gene>
    <name evidence="1" type="ORF">SAMN05660706_10338</name>
</gene>
<dbReference type="InterPro" id="IPR016155">
    <property type="entry name" value="Mopterin_synth/thiamin_S_b"/>
</dbReference>
<organism evidence="1 2">
    <name type="scientific">Desulfoscipio geothermicus DSM 3669</name>
    <dbReference type="NCBI Taxonomy" id="1121426"/>
    <lineage>
        <taxon>Bacteria</taxon>
        <taxon>Bacillati</taxon>
        <taxon>Bacillota</taxon>
        <taxon>Clostridia</taxon>
        <taxon>Eubacteriales</taxon>
        <taxon>Desulfallaceae</taxon>
        <taxon>Desulfoscipio</taxon>
    </lineage>
</organism>
<evidence type="ECO:0008006" key="3">
    <source>
        <dbReference type="Google" id="ProtNLM"/>
    </source>
</evidence>
<dbReference type="Gene3D" id="3.10.20.30">
    <property type="match status" value="1"/>
</dbReference>
<dbReference type="Proteomes" id="UP000199584">
    <property type="component" value="Unassembled WGS sequence"/>
</dbReference>
<accession>A0A1I6CXX7</accession>
<dbReference type="STRING" id="39060.SAMN05660706_10338"/>
<dbReference type="SUPFAM" id="SSF54285">
    <property type="entry name" value="MoaD/ThiS"/>
    <property type="match status" value="1"/>
</dbReference>
<sequence length="107" mass="11986">MKLTEWLASCCTYYQTENQLKGGIAINFTITVDLGIALARQVADEGYQKPKLTLQLQEQITLRQLVNRLGIPAKYISFFTINGEMCGWDATITPNAHIIIYPYITGG</sequence>
<dbReference type="RefSeq" id="WP_131820595.1">
    <property type="nucleotide sequence ID" value="NZ_FOYM01000003.1"/>
</dbReference>
<keyword evidence="2" id="KW-1185">Reference proteome</keyword>
<reference evidence="2" key="1">
    <citation type="submission" date="2016-10" db="EMBL/GenBank/DDBJ databases">
        <authorList>
            <person name="Varghese N."/>
            <person name="Submissions S."/>
        </authorList>
    </citation>
    <scope>NUCLEOTIDE SEQUENCE [LARGE SCALE GENOMIC DNA]</scope>
    <source>
        <strain evidence="2">DSM 3669</strain>
    </source>
</reference>
<dbReference type="AlphaFoldDB" id="A0A1I6CXX7"/>
<evidence type="ECO:0000313" key="1">
    <source>
        <dbReference type="EMBL" id="SFQ98064.1"/>
    </source>
</evidence>
<protein>
    <recommendedName>
        <fullName evidence="3">ThiS family protein</fullName>
    </recommendedName>
</protein>
<dbReference type="EMBL" id="FOYM01000003">
    <property type="protein sequence ID" value="SFQ98064.1"/>
    <property type="molecule type" value="Genomic_DNA"/>
</dbReference>
<evidence type="ECO:0000313" key="2">
    <source>
        <dbReference type="Proteomes" id="UP000199584"/>
    </source>
</evidence>
<dbReference type="OrthoDB" id="1808557at2"/>
<dbReference type="InterPro" id="IPR012675">
    <property type="entry name" value="Beta-grasp_dom_sf"/>
</dbReference>